<feature type="chain" id="PRO_5045490426" evidence="1">
    <location>
        <begin position="25"/>
        <end position="1136"/>
    </location>
</feature>
<organism evidence="2 3">
    <name type="scientific">Arcicella aquatica</name>
    <dbReference type="NCBI Taxonomy" id="217141"/>
    <lineage>
        <taxon>Bacteria</taxon>
        <taxon>Pseudomonadati</taxon>
        <taxon>Bacteroidota</taxon>
        <taxon>Cytophagia</taxon>
        <taxon>Cytophagales</taxon>
        <taxon>Flectobacillaceae</taxon>
        <taxon>Arcicella</taxon>
    </lineage>
</organism>
<evidence type="ECO:0000313" key="3">
    <source>
        <dbReference type="Proteomes" id="UP001304671"/>
    </source>
</evidence>
<proteinExistence type="predicted"/>
<dbReference type="Proteomes" id="UP001304671">
    <property type="component" value="Unassembled WGS sequence"/>
</dbReference>
<comment type="caution">
    <text evidence="2">The sequence shown here is derived from an EMBL/GenBank/DDBJ whole genome shotgun (WGS) entry which is preliminary data.</text>
</comment>
<evidence type="ECO:0000313" key="2">
    <source>
        <dbReference type="EMBL" id="MEA5257937.1"/>
    </source>
</evidence>
<reference evidence="2 3" key="1">
    <citation type="submission" date="2023-12" db="EMBL/GenBank/DDBJ databases">
        <title>Novel species of the genus Arcicella isolated from rivers.</title>
        <authorList>
            <person name="Lu H."/>
        </authorList>
    </citation>
    <scope>NUCLEOTIDE SEQUENCE [LARGE SCALE GENOMIC DNA]</scope>
    <source>
        <strain evidence="2 3">LMG 21963</strain>
    </source>
</reference>
<dbReference type="RefSeq" id="WP_323248661.1">
    <property type="nucleotide sequence ID" value="NZ_JAYFUL010000011.1"/>
</dbReference>
<keyword evidence="1" id="KW-0732">Signal</keyword>
<accession>A0ABU5QLK0</accession>
<protein>
    <submittedName>
        <fullName evidence="2">Uncharacterized protein</fullName>
    </submittedName>
</protein>
<name>A0ABU5QLK0_9BACT</name>
<feature type="signal peptide" evidence="1">
    <location>
        <begin position="1"/>
        <end position="24"/>
    </location>
</feature>
<evidence type="ECO:0000256" key="1">
    <source>
        <dbReference type="SAM" id="SignalP"/>
    </source>
</evidence>
<dbReference type="EMBL" id="JAYFUL010000011">
    <property type="protein sequence ID" value="MEA5257937.1"/>
    <property type="molecule type" value="Genomic_DNA"/>
</dbReference>
<keyword evidence="3" id="KW-1185">Reference proteome</keyword>
<gene>
    <name evidence="2" type="ORF">VB264_09075</name>
</gene>
<sequence>MKIVLHKRSCLLILYLVQSFWAFADKGYKYSNEEKPNKTSIVANASKSHEIDEGQRLNHLNYKNKKILRNAQLSSALDKAVAQMGNVMSLMDYSEFPAERANVFVDSTTTNDRAEAQALFDEIAKTNSYIKTINNGAILSLPQGIRWGNVDESGNSAGGNSITVGIASATFKPEYTILKMYVKIEIETPNSKEGTKKILFFGSDNIKISQDGGFIGDTRLVLLGDYKIPFGKFDFIMHGGLNKSTGQFADYTYISVDCEGFRELKVTGSLQFPTNVLVKIDPLTGVIETGKNVIGEISASLYDINDLRFEVSLPAFALASAPTWGFVVQGSVFDFSTRTNSPETVFPEKYASDYFPPESDGSLAINTWRGIFVKNLEILLPREFRRKISATQTVTNRERVVAQNLLIDERGVSGSFSKIPVIPLSEGDASGWSFSVDRLSVVFETNKLIGGSFNGIVQLPIANDTTTQLQYNGEITPVGDMSLTVSLKTGISFAAFKGYIKLTEGTSVRLESRNGKFIPTANINGEMGIYVKKISTGIKADSVAEQKTSIIQVPSIKVQGLVLTGDPALPWISLGYAGYEKEIKISGFPASITSLAISTSSSTCNLRLGVRVALMKDNLAATTSLKFNGIITSDKKIVSGTPAISIEGIKLEKIDVGPFLLDGMLYIKEDRAEQGWGGSLAFYVTKPSEIKVASAVASFGYKQDEDYRYWYVGGSFGSNSQWTDANRPKVGVLGLQHLMFSLFSNCTPNKTITNENDGANVTPKKGTIGFIGLVKMGTTSMDAEAGLELALNENWGLNRFGLIGSASFSKPAGAPDVNKMSTKFTDWTKKAKSIDSKSPGNGWRAIAYGDFNQPDAQKENFKIRLLLNGDFEKGIYHGECDFYVNIGTTLKGNQPYGLAGKITAHVETQANNPKFPGQKMWYFHMGNPDNRITVGANLLGNTFKTGFYVMTGFGLPAAPGLPAFYQKALGYKASSYKKPDYGNLSEGTFGTAFGAELSYRQRREYGIGIVYAYYNLKFGLGFDFITRDCGAGSCAATYPGSTSSWLSSAQAYAYLEGSVGVGIDLWLFSAEVELINAGVGALINANFPKPMGGCANLIVWYKIWKYRGSFDVEYKFGDRCNSCNGQVIGCPRDYYR</sequence>